<accession>A0A6A7G1Q7</accession>
<organism evidence="8">
    <name type="scientific">Hirondellea gigas</name>
    <dbReference type="NCBI Taxonomy" id="1518452"/>
    <lineage>
        <taxon>Eukaryota</taxon>
        <taxon>Metazoa</taxon>
        <taxon>Ecdysozoa</taxon>
        <taxon>Arthropoda</taxon>
        <taxon>Crustacea</taxon>
        <taxon>Multicrustacea</taxon>
        <taxon>Malacostraca</taxon>
        <taxon>Eumalacostraca</taxon>
        <taxon>Peracarida</taxon>
        <taxon>Amphipoda</taxon>
        <taxon>Amphilochidea</taxon>
        <taxon>Lysianassida</taxon>
        <taxon>Lysianassidira</taxon>
        <taxon>Lysianassoidea</taxon>
        <taxon>Lysianassidae</taxon>
        <taxon>Hirondellea</taxon>
    </lineage>
</organism>
<feature type="compositionally biased region" description="Basic and acidic residues" evidence="6">
    <location>
        <begin position="625"/>
        <end position="636"/>
    </location>
</feature>
<feature type="region of interest" description="Disordered" evidence="6">
    <location>
        <begin position="227"/>
        <end position="251"/>
    </location>
</feature>
<feature type="region of interest" description="Disordered" evidence="6">
    <location>
        <begin position="512"/>
        <end position="542"/>
    </location>
</feature>
<dbReference type="SUPFAM" id="SSF57667">
    <property type="entry name" value="beta-beta-alpha zinc fingers"/>
    <property type="match status" value="1"/>
</dbReference>
<keyword evidence="1" id="KW-0479">Metal-binding</keyword>
<keyword evidence="3 5" id="KW-0863">Zinc-finger</keyword>
<dbReference type="SMART" id="SM00355">
    <property type="entry name" value="ZnF_C2H2"/>
    <property type="match status" value="7"/>
</dbReference>
<evidence type="ECO:0000259" key="7">
    <source>
        <dbReference type="PROSITE" id="PS50157"/>
    </source>
</evidence>
<keyword evidence="2" id="KW-0677">Repeat</keyword>
<dbReference type="Gene3D" id="3.30.160.60">
    <property type="entry name" value="Classic Zinc Finger"/>
    <property type="match status" value="3"/>
</dbReference>
<feature type="compositionally biased region" description="Polar residues" evidence="6">
    <location>
        <begin position="1"/>
        <end position="18"/>
    </location>
</feature>
<feature type="compositionally biased region" description="Low complexity" evidence="6">
    <location>
        <begin position="643"/>
        <end position="652"/>
    </location>
</feature>
<feature type="compositionally biased region" description="Low complexity" evidence="6">
    <location>
        <begin position="19"/>
        <end position="30"/>
    </location>
</feature>
<dbReference type="AlphaFoldDB" id="A0A6A7G1Q7"/>
<dbReference type="InterPro" id="IPR013087">
    <property type="entry name" value="Znf_C2H2_type"/>
</dbReference>
<reference evidence="8" key="1">
    <citation type="submission" date="2017-11" db="EMBL/GenBank/DDBJ databases">
        <title>The sensing device of the deep-sea amphipod.</title>
        <authorList>
            <person name="Kobayashi H."/>
            <person name="Nagahama T."/>
            <person name="Arai W."/>
            <person name="Sasagawa Y."/>
            <person name="Umeda M."/>
            <person name="Hayashi T."/>
            <person name="Nikaido I."/>
            <person name="Watanabe H."/>
            <person name="Oguri K."/>
            <person name="Kitazato H."/>
            <person name="Fujioka K."/>
            <person name="Kido Y."/>
            <person name="Takami H."/>
        </authorList>
    </citation>
    <scope>NUCLEOTIDE SEQUENCE</scope>
    <source>
        <tissue evidence="8">Whole body</tissue>
    </source>
</reference>
<evidence type="ECO:0000313" key="8">
    <source>
        <dbReference type="EMBL" id="LAC23955.1"/>
    </source>
</evidence>
<feature type="compositionally biased region" description="Acidic residues" evidence="6">
    <location>
        <begin position="201"/>
        <end position="213"/>
    </location>
</feature>
<evidence type="ECO:0000256" key="5">
    <source>
        <dbReference type="PROSITE-ProRule" id="PRU00042"/>
    </source>
</evidence>
<dbReference type="EMBL" id="IACT01004777">
    <property type="protein sequence ID" value="LAC23955.1"/>
    <property type="molecule type" value="mRNA"/>
</dbReference>
<evidence type="ECO:0000256" key="1">
    <source>
        <dbReference type="ARBA" id="ARBA00022723"/>
    </source>
</evidence>
<sequence>MQQIDGTDSASVNMTSQLSTSTDRPPSTSSVAAKSVVNPTSPAIANSKHKVLQTTLARTKTHKTTSAFVKRVKTDAEKKRPARTMTKYTCSHCDFETTNLCKHYAHKHQHRDLVKNLNVFKCHNCEYSSKIKGGLQRHIKRVHTKERPFTCPVCNFRTIDKPSMAKHIIKLHKEDIGDDLDIYVECMKGGSAHNSSKDKEGTDEENKAEDEGEISTCDESIECHSEAALQDDGQPDSEKPSHSNMGKSTHYEDYDIEINDGIKVEAVENENNVVKYANSLNKNSIVENNFLDSKIVKDVKTDLSVRRRPRPSAKYKSIYCTPEYREMRSRKLTCEYCQKCCGSRRELLAHTNEHKEANVHCPICLHFIVNPFERAQHLENHLQNNPIVCATCLSTFKTESEVVLHQQSEHRKSINVIMECMFCPFSSRSQDRFSRHMTRCHMLASEIPKHNPFDVSKMRQLLVHAGHQTTTMQQQHHLNDSYALEGTNHDHFDYNNRGNVNKKNSWLGKQMLEDNNNNDEEGEESTTMKTGRHNKATINDSGVKMNGKEEHELQSNEMENNEQLSMDARNDSSFMDYSLLDLSAELDESIENFEALLERTEQFHGFNSSHEEPTDFGKLESKHRFEENNSHAEKISNHLLPNSQSSENSSKSYAVEQYSSTSQETTTQLTNQTYARLYNNNPSTSKLSAFNNCSQNTSNLNAFQNTDSSPLISGEFEQQPALSNAQDGISNTDHLLSLNHSRISSIATSLACNKNNSISAINTKRMKSRKVSVAKSNASRASRAFPSPDSTSREK</sequence>
<feature type="region of interest" description="Disordered" evidence="6">
    <location>
        <begin position="191"/>
        <end position="214"/>
    </location>
</feature>
<dbReference type="PANTHER" id="PTHR24379">
    <property type="entry name" value="KRAB AND ZINC FINGER DOMAIN-CONTAINING"/>
    <property type="match status" value="1"/>
</dbReference>
<evidence type="ECO:0000256" key="4">
    <source>
        <dbReference type="ARBA" id="ARBA00022833"/>
    </source>
</evidence>
<dbReference type="PROSITE" id="PS00028">
    <property type="entry name" value="ZINC_FINGER_C2H2_1"/>
    <property type="match status" value="2"/>
</dbReference>
<feature type="region of interest" description="Disordered" evidence="6">
    <location>
        <begin position="1"/>
        <end position="46"/>
    </location>
</feature>
<protein>
    <submittedName>
        <fullName evidence="8">Zinc finger protein 28-like</fullName>
    </submittedName>
</protein>
<dbReference type="PROSITE" id="PS50157">
    <property type="entry name" value="ZINC_FINGER_C2H2_2"/>
    <property type="match status" value="1"/>
</dbReference>
<keyword evidence="4" id="KW-0862">Zinc</keyword>
<dbReference type="InterPro" id="IPR036236">
    <property type="entry name" value="Znf_C2H2_sf"/>
</dbReference>
<dbReference type="GO" id="GO:0008270">
    <property type="term" value="F:zinc ion binding"/>
    <property type="evidence" value="ECO:0007669"/>
    <property type="project" value="UniProtKB-KW"/>
</dbReference>
<evidence type="ECO:0000256" key="6">
    <source>
        <dbReference type="SAM" id="MobiDB-lite"/>
    </source>
</evidence>
<proteinExistence type="evidence at transcript level"/>
<feature type="domain" description="C2H2-type" evidence="7">
    <location>
        <begin position="120"/>
        <end position="148"/>
    </location>
</feature>
<evidence type="ECO:0000256" key="2">
    <source>
        <dbReference type="ARBA" id="ARBA00022737"/>
    </source>
</evidence>
<feature type="region of interest" description="Disordered" evidence="6">
    <location>
        <begin position="625"/>
        <end position="667"/>
    </location>
</feature>
<dbReference type="Pfam" id="PF13909">
    <property type="entry name" value="zf-H2C2_5"/>
    <property type="match status" value="1"/>
</dbReference>
<feature type="region of interest" description="Disordered" evidence="6">
    <location>
        <begin position="761"/>
        <end position="795"/>
    </location>
</feature>
<evidence type="ECO:0000256" key="3">
    <source>
        <dbReference type="ARBA" id="ARBA00022771"/>
    </source>
</evidence>
<name>A0A6A7G1Q7_9CRUS</name>
<dbReference type="PANTHER" id="PTHR24379:SF121">
    <property type="entry name" value="C2H2-TYPE DOMAIN-CONTAINING PROTEIN"/>
    <property type="match status" value="1"/>
</dbReference>